<sequence>MPAYKTELLDSKTRKIQYLFESKGHKSIIKAIEYTPVSKKNGKVVYNLGFGDYDEDNGNIFDYSNSNNGDMRKVFSTVLNTIPRFFKENKDAAIWVQGSDSKDDFKKLCETNCKKNCNDVCKNFNRRIKTYRYYLDRNLVKLSKEYTFFGLTSENTSSLTEYAPENEYIGILVFKKK</sequence>
<accession>A0A2K9PXC4</accession>
<dbReference type="KEGG" id="fek:C1H87_19535"/>
<dbReference type="AlphaFoldDB" id="A0A2K9PXC4"/>
<dbReference type="Proteomes" id="UP000235826">
    <property type="component" value="Chromosome"/>
</dbReference>
<evidence type="ECO:0000313" key="1">
    <source>
        <dbReference type="EMBL" id="AUP81694.1"/>
    </source>
</evidence>
<gene>
    <name evidence="1" type="ORF">C1H87_19535</name>
</gene>
<proteinExistence type="predicted"/>
<dbReference type="InterPro" id="IPR053865">
    <property type="entry name" value="DUF6934"/>
</dbReference>
<dbReference type="OrthoDB" id="947552at2"/>
<protein>
    <submittedName>
        <fullName evidence="1">Uncharacterized protein</fullName>
    </submittedName>
</protein>
<name>A0A2K9PXC4_9FLAO</name>
<dbReference type="Pfam" id="PF22028">
    <property type="entry name" value="DUF6934"/>
    <property type="match status" value="1"/>
</dbReference>
<evidence type="ECO:0000313" key="2">
    <source>
        <dbReference type="Proteomes" id="UP000235826"/>
    </source>
</evidence>
<dbReference type="EMBL" id="CP025791">
    <property type="protein sequence ID" value="AUP81694.1"/>
    <property type="molecule type" value="Genomic_DNA"/>
</dbReference>
<organism evidence="1 2">
    <name type="scientific">Flavivirga eckloniae</name>
    <dbReference type="NCBI Taxonomy" id="1803846"/>
    <lineage>
        <taxon>Bacteria</taxon>
        <taxon>Pseudomonadati</taxon>
        <taxon>Bacteroidota</taxon>
        <taxon>Flavobacteriia</taxon>
        <taxon>Flavobacteriales</taxon>
        <taxon>Flavobacteriaceae</taxon>
        <taxon>Flavivirga</taxon>
    </lineage>
</organism>
<keyword evidence="2" id="KW-1185">Reference proteome</keyword>
<reference evidence="1 2" key="1">
    <citation type="submission" date="2018-01" db="EMBL/GenBank/DDBJ databases">
        <title>Complete genome sequence of Flavivirga eckloniae ECD14 isolated from seaweed Ecklonia cava.</title>
        <authorList>
            <person name="Lee J.H."/>
            <person name="Baik K.S."/>
            <person name="Seong C.N."/>
        </authorList>
    </citation>
    <scope>NUCLEOTIDE SEQUENCE [LARGE SCALE GENOMIC DNA]</scope>
    <source>
        <strain evidence="1 2">ECD14</strain>
    </source>
</reference>